<dbReference type="AlphaFoldDB" id="A0A975U0N0"/>
<accession>A0A975U0N0</accession>
<sequence length="250" mass="25280">MKGMRTFLLATASVAIVGVGAADASPLTINSSVGGAPNVAGVTRDNFDWMTPGSGTPQGPSPQSGITVNLLPNALVVTGSMSGQYAAPFLSGGNGIGFGNPIGTANQPNGPDTTPYITSGSFGAVVGAAAEIVLPGSGGYTYFGLLWGSVDTYNTLSFYNGTTLIGSITGSDVIASPIGDQGVNGTVYVNITSTVPFTRVVATSSQFAFEFDNIAFARDNPFNVPAPAALGVFGVALLGLAWATRRRRTA</sequence>
<reference evidence="3" key="1">
    <citation type="submission" date="2021-06" db="EMBL/GenBank/DDBJ databases">
        <title>Elioraea tepida, sp. nov., a moderately thermophilic aerobic anoxygenic phototrophic bacterium isolated from an alkaline siliceous hot spring mat community in Yellowstone National Park, WY, USA.</title>
        <authorList>
            <person name="Saini M.K."/>
            <person name="Yoshida S."/>
            <person name="Sebastian A."/>
            <person name="Hirose S."/>
            <person name="Hara E."/>
            <person name="Tamaki H."/>
            <person name="Soulier N.T."/>
            <person name="Albert I."/>
            <person name="Hanada S."/>
            <person name="Bryant D.A."/>
            <person name="Tank M."/>
        </authorList>
    </citation>
    <scope>NUCLEOTIDE SEQUENCE</scope>
    <source>
        <strain evidence="3">MS-P2</strain>
    </source>
</reference>
<keyword evidence="4" id="KW-1185">Reference proteome</keyword>
<evidence type="ECO:0008006" key="5">
    <source>
        <dbReference type="Google" id="ProtNLM"/>
    </source>
</evidence>
<dbReference type="Proteomes" id="UP000694001">
    <property type="component" value="Chromosome"/>
</dbReference>
<evidence type="ECO:0000313" key="3">
    <source>
        <dbReference type="EMBL" id="QXM23682.1"/>
    </source>
</evidence>
<dbReference type="RefSeq" id="WP_218284573.1">
    <property type="nucleotide sequence ID" value="NZ_CP076448.1"/>
</dbReference>
<name>A0A975U0N0_9PROT</name>
<keyword evidence="1" id="KW-1133">Transmembrane helix</keyword>
<organism evidence="3 4">
    <name type="scientific">Elioraea tepida</name>
    <dbReference type="NCBI Taxonomy" id="2843330"/>
    <lineage>
        <taxon>Bacteria</taxon>
        <taxon>Pseudomonadati</taxon>
        <taxon>Pseudomonadota</taxon>
        <taxon>Alphaproteobacteria</taxon>
        <taxon>Acetobacterales</taxon>
        <taxon>Elioraeaceae</taxon>
        <taxon>Elioraea</taxon>
    </lineage>
</organism>
<evidence type="ECO:0000256" key="1">
    <source>
        <dbReference type="SAM" id="Phobius"/>
    </source>
</evidence>
<dbReference type="EMBL" id="CP076448">
    <property type="protein sequence ID" value="QXM23682.1"/>
    <property type="molecule type" value="Genomic_DNA"/>
</dbReference>
<feature type="signal peptide" evidence="2">
    <location>
        <begin position="1"/>
        <end position="24"/>
    </location>
</feature>
<keyword evidence="2" id="KW-0732">Signal</keyword>
<protein>
    <recommendedName>
        <fullName evidence="5">PEP-CTERM sorting domain-containing protein</fullName>
    </recommendedName>
</protein>
<evidence type="ECO:0000256" key="2">
    <source>
        <dbReference type="SAM" id="SignalP"/>
    </source>
</evidence>
<keyword evidence="1" id="KW-0472">Membrane</keyword>
<dbReference type="KEGG" id="elio:KO353_10200"/>
<proteinExistence type="predicted"/>
<feature type="chain" id="PRO_5038145735" description="PEP-CTERM sorting domain-containing protein" evidence="2">
    <location>
        <begin position="25"/>
        <end position="250"/>
    </location>
</feature>
<gene>
    <name evidence="3" type="ORF">KO353_10200</name>
</gene>
<evidence type="ECO:0000313" key="4">
    <source>
        <dbReference type="Proteomes" id="UP000694001"/>
    </source>
</evidence>
<keyword evidence="1" id="KW-0812">Transmembrane</keyword>
<feature type="transmembrane region" description="Helical" evidence="1">
    <location>
        <begin position="224"/>
        <end position="243"/>
    </location>
</feature>